<comment type="caution">
    <text evidence="2">The sequence shown here is derived from an EMBL/GenBank/DDBJ whole genome shotgun (WGS) entry which is preliminary data.</text>
</comment>
<reference evidence="2 3" key="1">
    <citation type="submission" date="2016-03" db="EMBL/GenBank/DDBJ databases">
        <title>Genome sequence of Rhodococcus kyotonensis KB10.</title>
        <authorList>
            <person name="Jeong H."/>
            <person name="Hong C.E."/>
            <person name="Jo S.H."/>
            <person name="Park J.M."/>
        </authorList>
    </citation>
    <scope>NUCLEOTIDE SEQUENCE [LARGE SCALE GENOMIC DNA]</scope>
    <source>
        <strain evidence="2 3">KB10</strain>
    </source>
</reference>
<protein>
    <submittedName>
        <fullName evidence="2">XylR family transcriptional regulator</fullName>
    </submittedName>
</protein>
<dbReference type="PANTHER" id="PTHR18964:SF149">
    <property type="entry name" value="BIFUNCTIONAL UDP-N-ACETYLGLUCOSAMINE 2-EPIMERASE_N-ACETYLMANNOSAMINE KINASE"/>
    <property type="match status" value="1"/>
</dbReference>
<accession>A0A177YIC6</accession>
<dbReference type="Gene3D" id="3.30.420.40">
    <property type="match status" value="2"/>
</dbReference>
<dbReference type="Pfam" id="PF00480">
    <property type="entry name" value="ROK"/>
    <property type="match status" value="1"/>
</dbReference>
<dbReference type="InterPro" id="IPR000600">
    <property type="entry name" value="ROK"/>
</dbReference>
<dbReference type="InterPro" id="IPR036388">
    <property type="entry name" value="WH-like_DNA-bd_sf"/>
</dbReference>
<proteinExistence type="inferred from homology"/>
<gene>
    <name evidence="2" type="ORF">A3K89_04675</name>
</gene>
<evidence type="ECO:0000313" key="3">
    <source>
        <dbReference type="Proteomes" id="UP000077519"/>
    </source>
</evidence>
<dbReference type="SUPFAM" id="SSF53067">
    <property type="entry name" value="Actin-like ATPase domain"/>
    <property type="match status" value="1"/>
</dbReference>
<dbReference type="Gene3D" id="1.10.10.10">
    <property type="entry name" value="Winged helix-like DNA-binding domain superfamily/Winged helix DNA-binding domain"/>
    <property type="match status" value="1"/>
</dbReference>
<dbReference type="InterPro" id="IPR049874">
    <property type="entry name" value="ROK_cs"/>
</dbReference>
<dbReference type="Proteomes" id="UP000077519">
    <property type="component" value="Unassembled WGS sequence"/>
</dbReference>
<dbReference type="PANTHER" id="PTHR18964">
    <property type="entry name" value="ROK (REPRESSOR, ORF, KINASE) FAMILY"/>
    <property type="match status" value="1"/>
</dbReference>
<comment type="similarity">
    <text evidence="1">Belongs to the ROK (NagC/XylR) family.</text>
</comment>
<keyword evidence="3" id="KW-1185">Reference proteome</keyword>
<dbReference type="PROSITE" id="PS01125">
    <property type="entry name" value="ROK"/>
    <property type="match status" value="1"/>
</dbReference>
<dbReference type="AlphaFoldDB" id="A0A177YIC6"/>
<organism evidence="2 3">
    <name type="scientific">Rhodococcoides kyotonense</name>
    <dbReference type="NCBI Taxonomy" id="398843"/>
    <lineage>
        <taxon>Bacteria</taxon>
        <taxon>Bacillati</taxon>
        <taxon>Actinomycetota</taxon>
        <taxon>Actinomycetes</taxon>
        <taxon>Mycobacteriales</taxon>
        <taxon>Nocardiaceae</taxon>
        <taxon>Rhodococcoides</taxon>
    </lineage>
</organism>
<dbReference type="InterPro" id="IPR043129">
    <property type="entry name" value="ATPase_NBD"/>
</dbReference>
<evidence type="ECO:0000313" key="2">
    <source>
        <dbReference type="EMBL" id="OAK54969.1"/>
    </source>
</evidence>
<dbReference type="RefSeq" id="WP_068426160.1">
    <property type="nucleotide sequence ID" value="NZ_LVHI01000012.1"/>
</dbReference>
<evidence type="ECO:0000256" key="1">
    <source>
        <dbReference type="ARBA" id="ARBA00006479"/>
    </source>
</evidence>
<name>A0A177YIC6_9NOCA</name>
<dbReference type="EMBL" id="LVHI01000012">
    <property type="protein sequence ID" value="OAK54969.1"/>
    <property type="molecule type" value="Genomic_DNA"/>
</dbReference>
<sequence>MSRPQDSTAARWHGAAQLVGLVRAEPGITRATAAQRLGISSGGATDLVARLRAHELLDEVPAPSKGRGRPTTVLQPHARGPLVIAADLRPKDWSLALADIGGQPKFVTPTPLDSPDPAQLVAEVASAIRDAYDREPGRVRAVSVSVAGTVSDDRLVQFTPRGWSDVDLSPLTAALPRHLDIPLLIGNDATLAGLAEARTGAAHGAGTALHLMIGVGLGGALVVDGVPAMGAHGAAGEYGHIPFGDPSQVCPCGAQGCWDLTIDGRALARHIGEKAPVDPIAYARGIAGGNNLSDNRIRGAFDAVATSIGRGIAGLVNLHDPDVVTLGGLAPTLRGAASDSFDAAYRQGLMAFRKNAAPPVLDGLHGDDGPLHGAVAIGLDHVTSEQSLAEWARQ</sequence>